<dbReference type="InterPro" id="IPR036116">
    <property type="entry name" value="FN3_sf"/>
</dbReference>
<dbReference type="Pfam" id="PF13385">
    <property type="entry name" value="Laminin_G_3"/>
    <property type="match status" value="1"/>
</dbReference>
<dbReference type="InterPro" id="IPR001791">
    <property type="entry name" value="Laminin_G"/>
</dbReference>
<feature type="domain" description="Fibronectin type-III" evidence="3">
    <location>
        <begin position="279"/>
        <end position="374"/>
    </location>
</feature>
<dbReference type="InterPro" id="IPR003961">
    <property type="entry name" value="FN3_dom"/>
</dbReference>
<keyword evidence="2" id="KW-0966">Cell projection</keyword>
<dbReference type="InterPro" id="IPR013783">
    <property type="entry name" value="Ig-like_fold"/>
</dbReference>
<dbReference type="SUPFAM" id="SSF49265">
    <property type="entry name" value="Fibronectin type III"/>
    <property type="match status" value="1"/>
</dbReference>
<organism evidence="4 5">
    <name type="scientific">Candidatus Thermoflexus japonica</name>
    <dbReference type="NCBI Taxonomy" id="2035417"/>
    <lineage>
        <taxon>Bacteria</taxon>
        <taxon>Bacillati</taxon>
        <taxon>Chloroflexota</taxon>
        <taxon>Thermoflexia</taxon>
        <taxon>Thermoflexales</taxon>
        <taxon>Thermoflexaceae</taxon>
        <taxon>Thermoflexus</taxon>
    </lineage>
</organism>
<reference evidence="5" key="1">
    <citation type="submission" date="2017-09" db="EMBL/GenBank/DDBJ databases">
        <title>Metaegenomics of thermophilic ammonia-oxidizing enrichment culture.</title>
        <authorList>
            <person name="Kato S."/>
            <person name="Suzuki K."/>
        </authorList>
    </citation>
    <scope>NUCLEOTIDE SEQUENCE [LARGE SCALE GENOMIC DNA]</scope>
</reference>
<dbReference type="SUPFAM" id="SSF49899">
    <property type="entry name" value="Concanavalin A-like lectins/glucanases"/>
    <property type="match status" value="1"/>
</dbReference>
<dbReference type="CDD" id="cd00063">
    <property type="entry name" value="FN3"/>
    <property type="match status" value="1"/>
</dbReference>
<dbReference type="Gene3D" id="2.60.120.200">
    <property type="match status" value="1"/>
</dbReference>
<evidence type="ECO:0000313" key="4">
    <source>
        <dbReference type="EMBL" id="GBD08999.1"/>
    </source>
</evidence>
<evidence type="ECO:0000256" key="1">
    <source>
        <dbReference type="ARBA" id="ARBA00004316"/>
    </source>
</evidence>
<dbReference type="GO" id="GO:0042995">
    <property type="term" value="C:cell projection"/>
    <property type="evidence" value="ECO:0007669"/>
    <property type="project" value="UniProtKB-SubCell"/>
</dbReference>
<dbReference type="Proteomes" id="UP000236642">
    <property type="component" value="Unassembled WGS sequence"/>
</dbReference>
<dbReference type="SMART" id="SM00060">
    <property type="entry name" value="FN3"/>
    <property type="match status" value="1"/>
</dbReference>
<comment type="caution">
    <text evidence="4">The sequence shown here is derived from an EMBL/GenBank/DDBJ whole genome shotgun (WGS) entry which is preliminary data.</text>
</comment>
<dbReference type="CDD" id="cd00110">
    <property type="entry name" value="LamG"/>
    <property type="match status" value="1"/>
</dbReference>
<dbReference type="InterPro" id="IPR013320">
    <property type="entry name" value="ConA-like_dom_sf"/>
</dbReference>
<name>A0A2H5Y6C7_9CHLR</name>
<dbReference type="AlphaFoldDB" id="A0A2H5Y6C7"/>
<gene>
    <name evidence="4" type="ORF">HRbin22_01246</name>
</gene>
<dbReference type="PROSITE" id="PS50853">
    <property type="entry name" value="FN3"/>
    <property type="match status" value="1"/>
</dbReference>
<evidence type="ECO:0000259" key="3">
    <source>
        <dbReference type="PROSITE" id="PS50853"/>
    </source>
</evidence>
<sequence>MLLLSAAPSSPRARAAGGFSLRFYGNGGGDIDRVKILVEGRSINVGGDFTLEWWMKATLSENPSSPCMSAPGDLWIFGNIMFDRDIFGLGDYGDYGISLAGGRIAFGVNQGGNGFTLCGSTPVADGNWHHIAVTRRQSDGRMQIFVDGRLDASGFGPSGDIRYRDGRSTDFPNDPYLVIGAEKHDVDRNMYPSYSGWIDEVRISRIVRYSGPFSPPTAPFTPDADTIALYPFDEGPVGPCTGGIVDATGANPGECRYGSVDRTAGPVYSTDTPFGTIVPPSILSGPVVTPFATTAVVSWTTNVEASSEVRWGTSCGAWSQGRQDPTLTRSHTIALDGLNPGASYCLQVRSVNAGGSTPWTPEEGLAFTMGTMEFRVYLPLIQR</sequence>
<protein>
    <recommendedName>
        <fullName evidence="3">Fibronectin type-III domain-containing protein</fullName>
    </recommendedName>
</protein>
<evidence type="ECO:0000256" key="2">
    <source>
        <dbReference type="ARBA" id="ARBA00023273"/>
    </source>
</evidence>
<dbReference type="EMBL" id="BEHY01000023">
    <property type="protein sequence ID" value="GBD08999.1"/>
    <property type="molecule type" value="Genomic_DNA"/>
</dbReference>
<accession>A0A2H5Y6C7</accession>
<dbReference type="Gene3D" id="2.60.40.10">
    <property type="entry name" value="Immunoglobulins"/>
    <property type="match status" value="1"/>
</dbReference>
<comment type="subcellular location">
    <subcellularLocation>
        <location evidence="1">Cell projection</location>
    </subcellularLocation>
</comment>
<proteinExistence type="predicted"/>
<evidence type="ECO:0000313" key="5">
    <source>
        <dbReference type="Proteomes" id="UP000236642"/>
    </source>
</evidence>